<keyword evidence="6" id="KW-0408">Iron</keyword>
<dbReference type="Proteomes" id="UP000327157">
    <property type="component" value="Chromosome 1"/>
</dbReference>
<keyword evidence="5" id="KW-0560">Oxidoreductase</keyword>
<evidence type="ECO:0000256" key="2">
    <source>
        <dbReference type="ARBA" id="ARBA00010617"/>
    </source>
</evidence>
<evidence type="ECO:0000256" key="4">
    <source>
        <dbReference type="ARBA" id="ARBA00022723"/>
    </source>
</evidence>
<gene>
    <name evidence="8" type="ORF">D8674_001491</name>
</gene>
<accession>A0A5N5F988</accession>
<dbReference type="PANTHER" id="PTHR24296">
    <property type="entry name" value="CYTOCHROME P450"/>
    <property type="match status" value="1"/>
</dbReference>
<keyword evidence="4" id="KW-0479">Metal-binding</keyword>
<dbReference type="OrthoDB" id="1745078at2759"/>
<evidence type="ECO:0000256" key="6">
    <source>
        <dbReference type="ARBA" id="ARBA00023004"/>
    </source>
</evidence>
<proteinExistence type="inferred from homology"/>
<evidence type="ECO:0000256" key="5">
    <source>
        <dbReference type="ARBA" id="ARBA00023002"/>
    </source>
</evidence>
<dbReference type="AlphaFoldDB" id="A0A5N5F988"/>
<keyword evidence="7" id="KW-0503">Monooxygenase</keyword>
<comment type="cofactor">
    <cofactor evidence="1">
        <name>heme</name>
        <dbReference type="ChEBI" id="CHEBI:30413"/>
    </cofactor>
</comment>
<reference evidence="9" key="2">
    <citation type="submission" date="2019-10" db="EMBL/GenBank/DDBJ databases">
        <title>A de novo genome assembly of a pear dwarfing rootstock.</title>
        <authorList>
            <person name="Wang F."/>
            <person name="Wang J."/>
            <person name="Li S."/>
            <person name="Zhang Y."/>
            <person name="Fang M."/>
            <person name="Ma L."/>
            <person name="Zhao Y."/>
            <person name="Jiang S."/>
        </authorList>
    </citation>
    <scope>NUCLEOTIDE SEQUENCE [LARGE SCALE GENOMIC DNA]</scope>
</reference>
<sequence length="139" mass="16592">MDVYIFSLTFYPFKFYSSSHQQGTSYPLVYTSKMDCCWLNLKKSRARRLGAEKKKRYHPVVTNFLNTLVNFPRLHHYMTEFEHKHKTYRAYNVLIDYVVTTDPANVEYILKTNFANYGKVHLKGEHLNDSIYKENIYVS</sequence>
<dbReference type="GO" id="GO:0046872">
    <property type="term" value="F:metal ion binding"/>
    <property type="evidence" value="ECO:0007669"/>
    <property type="project" value="UniProtKB-KW"/>
</dbReference>
<evidence type="ECO:0000256" key="3">
    <source>
        <dbReference type="ARBA" id="ARBA00022617"/>
    </source>
</evidence>
<keyword evidence="9" id="KW-1185">Reference proteome</keyword>
<comment type="similarity">
    <text evidence="2">Belongs to the cytochrome P450 family.</text>
</comment>
<reference evidence="8 9" key="1">
    <citation type="submission" date="2019-09" db="EMBL/GenBank/DDBJ databases">
        <authorList>
            <person name="Ou C."/>
        </authorList>
    </citation>
    <scope>NUCLEOTIDE SEQUENCE [LARGE SCALE GENOMIC DNA]</scope>
    <source>
        <strain evidence="8">S2</strain>
        <tissue evidence="8">Leaf</tissue>
    </source>
</reference>
<name>A0A5N5F988_9ROSA</name>
<evidence type="ECO:0000313" key="9">
    <source>
        <dbReference type="Proteomes" id="UP000327157"/>
    </source>
</evidence>
<dbReference type="EMBL" id="SMOL01000768">
    <property type="protein sequence ID" value="KAB2598571.1"/>
    <property type="molecule type" value="Genomic_DNA"/>
</dbReference>
<reference evidence="8 9" key="3">
    <citation type="submission" date="2019-11" db="EMBL/GenBank/DDBJ databases">
        <title>A de novo genome assembly of a pear dwarfing rootstock.</title>
        <authorList>
            <person name="Wang F."/>
            <person name="Wang J."/>
            <person name="Li S."/>
            <person name="Zhang Y."/>
            <person name="Fang M."/>
            <person name="Ma L."/>
            <person name="Zhao Y."/>
            <person name="Jiang S."/>
        </authorList>
    </citation>
    <scope>NUCLEOTIDE SEQUENCE [LARGE SCALE GENOMIC DNA]</scope>
    <source>
        <strain evidence="8">S2</strain>
        <tissue evidence="8">Leaf</tissue>
    </source>
</reference>
<evidence type="ECO:0000256" key="7">
    <source>
        <dbReference type="ARBA" id="ARBA00023033"/>
    </source>
</evidence>
<evidence type="ECO:0000256" key="1">
    <source>
        <dbReference type="ARBA" id="ARBA00001971"/>
    </source>
</evidence>
<organism evidence="8 9">
    <name type="scientific">Pyrus ussuriensis x Pyrus communis</name>
    <dbReference type="NCBI Taxonomy" id="2448454"/>
    <lineage>
        <taxon>Eukaryota</taxon>
        <taxon>Viridiplantae</taxon>
        <taxon>Streptophyta</taxon>
        <taxon>Embryophyta</taxon>
        <taxon>Tracheophyta</taxon>
        <taxon>Spermatophyta</taxon>
        <taxon>Magnoliopsida</taxon>
        <taxon>eudicotyledons</taxon>
        <taxon>Gunneridae</taxon>
        <taxon>Pentapetalae</taxon>
        <taxon>rosids</taxon>
        <taxon>fabids</taxon>
        <taxon>Rosales</taxon>
        <taxon>Rosaceae</taxon>
        <taxon>Amygdaloideae</taxon>
        <taxon>Maleae</taxon>
        <taxon>Pyrus</taxon>
    </lineage>
</organism>
<keyword evidence="3" id="KW-0349">Heme</keyword>
<dbReference type="GO" id="GO:0004497">
    <property type="term" value="F:monooxygenase activity"/>
    <property type="evidence" value="ECO:0007669"/>
    <property type="project" value="UniProtKB-KW"/>
</dbReference>
<protein>
    <submittedName>
        <fullName evidence="8">Cytochrome P450 704C1-like</fullName>
    </submittedName>
</protein>
<comment type="caution">
    <text evidence="8">The sequence shown here is derived from an EMBL/GenBank/DDBJ whole genome shotgun (WGS) entry which is preliminary data.</text>
</comment>
<evidence type="ECO:0000313" key="8">
    <source>
        <dbReference type="EMBL" id="KAB2598571.1"/>
    </source>
</evidence>